<dbReference type="Pfam" id="PF13499">
    <property type="entry name" value="EF-hand_7"/>
    <property type="match status" value="1"/>
</dbReference>
<keyword evidence="1 4" id="KW-0732">Signal</keyword>
<evidence type="ECO:0000313" key="6">
    <source>
        <dbReference type="EMBL" id="EYC36379.1"/>
    </source>
</evidence>
<feature type="domain" description="EF-hand" evidence="5">
    <location>
        <begin position="93"/>
        <end position="123"/>
    </location>
</feature>
<dbReference type="PANTHER" id="PTHR23104">
    <property type="entry name" value="MULTIPLE COAGULATION FACTOR DEFICIENCY PROTEIN 2 NEURAL STEM CELL DERIVED NEURONAL SURVIVAL PROTEIN"/>
    <property type="match status" value="1"/>
</dbReference>
<accession>A0A016W950</accession>
<dbReference type="InterPro" id="IPR011992">
    <property type="entry name" value="EF-hand-dom_pair"/>
</dbReference>
<sequence length="123" mass="13815">MLTVSLVVSLLLSDNVGASSRHFGKEEAHDQEHILTHLKDKIEAGNLTESQQRFHYFSLNDLNKDNKLDGNEIGKALWHSHGDQQAPIMTDDEIANVVDSVLKDMDLDGDGFIDYTEYATKML</sequence>
<gene>
    <name evidence="6" type="primary">Acey_s0901.g2952</name>
    <name evidence="6" type="synonym">Acey-T04F3.4</name>
    <name evidence="6" type="ORF">Y032_0901g2952</name>
</gene>
<dbReference type="PANTHER" id="PTHR23104:SF12">
    <property type="entry name" value="EF-HAND DOMAIN-CONTAINING PROTEIN"/>
    <property type="match status" value="1"/>
</dbReference>
<feature type="signal peptide" evidence="4">
    <location>
        <begin position="1"/>
        <end position="18"/>
    </location>
</feature>
<feature type="chain" id="PRO_5001494269" description="EF-hand domain-containing protein" evidence="4">
    <location>
        <begin position="19"/>
        <end position="123"/>
    </location>
</feature>
<dbReference type="GO" id="GO:0005509">
    <property type="term" value="F:calcium ion binding"/>
    <property type="evidence" value="ECO:0007669"/>
    <property type="project" value="InterPro"/>
</dbReference>
<evidence type="ECO:0000256" key="3">
    <source>
        <dbReference type="ARBA" id="ARBA00022837"/>
    </source>
</evidence>
<dbReference type="OrthoDB" id="289247at2759"/>
<dbReference type="Proteomes" id="UP000024635">
    <property type="component" value="Unassembled WGS sequence"/>
</dbReference>
<reference evidence="7" key="1">
    <citation type="journal article" date="2015" name="Nat. Genet.">
        <title>The genome and transcriptome of the zoonotic hookworm Ancylostoma ceylanicum identify infection-specific gene families.</title>
        <authorList>
            <person name="Schwarz E.M."/>
            <person name="Hu Y."/>
            <person name="Antoshechkin I."/>
            <person name="Miller M.M."/>
            <person name="Sternberg P.W."/>
            <person name="Aroian R.V."/>
        </authorList>
    </citation>
    <scope>NUCLEOTIDE SEQUENCE</scope>
    <source>
        <strain evidence="7">HY135</strain>
    </source>
</reference>
<comment type="caution">
    <text evidence="6">The sequence shown here is derived from an EMBL/GenBank/DDBJ whole genome shotgun (WGS) entry which is preliminary data.</text>
</comment>
<name>A0A016W950_9BILA</name>
<keyword evidence="3" id="KW-0106">Calcium</keyword>
<keyword evidence="7" id="KW-1185">Reference proteome</keyword>
<dbReference type="Gene3D" id="1.10.238.10">
    <property type="entry name" value="EF-hand"/>
    <property type="match status" value="1"/>
</dbReference>
<dbReference type="EMBL" id="JARK01000501">
    <property type="protein sequence ID" value="EYC36379.1"/>
    <property type="molecule type" value="Genomic_DNA"/>
</dbReference>
<evidence type="ECO:0000259" key="5">
    <source>
        <dbReference type="PROSITE" id="PS50222"/>
    </source>
</evidence>
<keyword evidence="2" id="KW-0677">Repeat</keyword>
<protein>
    <recommendedName>
        <fullName evidence="5">EF-hand domain-containing protein</fullName>
    </recommendedName>
</protein>
<evidence type="ECO:0000256" key="4">
    <source>
        <dbReference type="SAM" id="SignalP"/>
    </source>
</evidence>
<dbReference type="SUPFAM" id="SSF47473">
    <property type="entry name" value="EF-hand"/>
    <property type="match status" value="1"/>
</dbReference>
<evidence type="ECO:0000256" key="1">
    <source>
        <dbReference type="ARBA" id="ARBA00022729"/>
    </source>
</evidence>
<dbReference type="AlphaFoldDB" id="A0A016W950"/>
<organism evidence="6 7">
    <name type="scientific">Ancylostoma ceylanicum</name>
    <dbReference type="NCBI Taxonomy" id="53326"/>
    <lineage>
        <taxon>Eukaryota</taxon>
        <taxon>Metazoa</taxon>
        <taxon>Ecdysozoa</taxon>
        <taxon>Nematoda</taxon>
        <taxon>Chromadorea</taxon>
        <taxon>Rhabditida</taxon>
        <taxon>Rhabditina</taxon>
        <taxon>Rhabditomorpha</taxon>
        <taxon>Strongyloidea</taxon>
        <taxon>Ancylostomatidae</taxon>
        <taxon>Ancylostomatinae</taxon>
        <taxon>Ancylostoma</taxon>
    </lineage>
</organism>
<dbReference type="InterPro" id="IPR018247">
    <property type="entry name" value="EF_Hand_1_Ca_BS"/>
</dbReference>
<evidence type="ECO:0000256" key="2">
    <source>
        <dbReference type="ARBA" id="ARBA00022737"/>
    </source>
</evidence>
<dbReference type="PROSITE" id="PS00018">
    <property type="entry name" value="EF_HAND_1"/>
    <property type="match status" value="2"/>
</dbReference>
<dbReference type="InterPro" id="IPR002048">
    <property type="entry name" value="EF_hand_dom"/>
</dbReference>
<evidence type="ECO:0000313" key="7">
    <source>
        <dbReference type="Proteomes" id="UP000024635"/>
    </source>
</evidence>
<proteinExistence type="predicted"/>
<dbReference type="InterPro" id="IPR052110">
    <property type="entry name" value="MCFD2-like"/>
</dbReference>
<dbReference type="PROSITE" id="PS50222">
    <property type="entry name" value="EF_HAND_2"/>
    <property type="match status" value="1"/>
</dbReference>